<dbReference type="Pfam" id="PF13857">
    <property type="entry name" value="Ank_5"/>
    <property type="match status" value="1"/>
</dbReference>
<feature type="repeat" description="ANK" evidence="3">
    <location>
        <begin position="67"/>
        <end position="99"/>
    </location>
</feature>
<gene>
    <name evidence="5" type="ORF">BQ4739_LOCUS16146</name>
    <name evidence="4" type="ORF">BQ4739_LOCUS8473</name>
</gene>
<dbReference type="EMBL" id="FNXT01000840">
    <property type="protein sequence ID" value="SZX68093.1"/>
    <property type="molecule type" value="Genomic_DNA"/>
</dbReference>
<evidence type="ECO:0000313" key="5">
    <source>
        <dbReference type="EMBL" id="SZX75800.1"/>
    </source>
</evidence>
<dbReference type="InterPro" id="IPR002110">
    <property type="entry name" value="Ankyrin_rpt"/>
</dbReference>
<dbReference type="Gene3D" id="1.25.40.20">
    <property type="entry name" value="Ankyrin repeat-containing domain"/>
    <property type="match status" value="2"/>
</dbReference>
<protein>
    <submittedName>
        <fullName evidence="5">Uncharacterized protein</fullName>
    </submittedName>
</protein>
<dbReference type="Pfam" id="PF12796">
    <property type="entry name" value="Ank_2"/>
    <property type="match status" value="1"/>
</dbReference>
<feature type="repeat" description="ANK" evidence="3">
    <location>
        <begin position="134"/>
        <end position="158"/>
    </location>
</feature>
<dbReference type="Proteomes" id="UP000256970">
    <property type="component" value="Unassembled WGS sequence"/>
</dbReference>
<keyword evidence="2 3" id="KW-0040">ANK repeat</keyword>
<evidence type="ECO:0000256" key="2">
    <source>
        <dbReference type="ARBA" id="ARBA00023043"/>
    </source>
</evidence>
<evidence type="ECO:0000313" key="6">
    <source>
        <dbReference type="Proteomes" id="UP000256970"/>
    </source>
</evidence>
<evidence type="ECO:0000313" key="4">
    <source>
        <dbReference type="EMBL" id="SZX68093.1"/>
    </source>
</evidence>
<dbReference type="SUPFAM" id="SSF48403">
    <property type="entry name" value="Ankyrin repeat"/>
    <property type="match status" value="1"/>
</dbReference>
<feature type="repeat" description="ANK" evidence="3">
    <location>
        <begin position="101"/>
        <end position="133"/>
    </location>
</feature>
<evidence type="ECO:0000256" key="1">
    <source>
        <dbReference type="ARBA" id="ARBA00022737"/>
    </source>
</evidence>
<dbReference type="PANTHER" id="PTHR24171:SF9">
    <property type="entry name" value="ANKYRIN REPEAT DOMAIN-CONTAINING PROTEIN 39"/>
    <property type="match status" value="1"/>
</dbReference>
<dbReference type="PROSITE" id="PS50088">
    <property type="entry name" value="ANK_REPEAT"/>
    <property type="match status" value="3"/>
</dbReference>
<dbReference type="SMART" id="SM00248">
    <property type="entry name" value="ANK"/>
    <property type="match status" value="3"/>
</dbReference>
<dbReference type="AlphaFoldDB" id="A0A383WEW6"/>
<sequence>MFQLNCDHDAAECQCYSKPGAAAQSLDELEFVRSACHAAQLGQLDKLERILRNRPEAINWDGGTGTSGYTPLHYAARAGQLKAVQLLLRHGAAVDAATRSGRATALHRAAHTGHAEVVDALLAAGADPLLQDADGETPLHKAAAQGHAAVVTALLAAGPRACSLQDKRGCTPQARATGAAVQAAWPAPCGHCQ</sequence>
<keyword evidence="1" id="KW-0677">Repeat</keyword>
<dbReference type="InterPro" id="IPR036770">
    <property type="entry name" value="Ankyrin_rpt-contain_sf"/>
</dbReference>
<reference evidence="5 6" key="1">
    <citation type="submission" date="2016-10" db="EMBL/GenBank/DDBJ databases">
        <authorList>
            <person name="Cai Z."/>
        </authorList>
    </citation>
    <scope>NUCLEOTIDE SEQUENCE [LARGE SCALE GENOMIC DNA]</scope>
</reference>
<keyword evidence="6" id="KW-1185">Reference proteome</keyword>
<dbReference type="EMBL" id="FNXT01001243">
    <property type="protein sequence ID" value="SZX75800.1"/>
    <property type="molecule type" value="Genomic_DNA"/>
</dbReference>
<dbReference type="PRINTS" id="PR01415">
    <property type="entry name" value="ANKYRIN"/>
</dbReference>
<organism evidence="5 6">
    <name type="scientific">Tetradesmus obliquus</name>
    <name type="common">Green alga</name>
    <name type="synonym">Acutodesmus obliquus</name>
    <dbReference type="NCBI Taxonomy" id="3088"/>
    <lineage>
        <taxon>Eukaryota</taxon>
        <taxon>Viridiplantae</taxon>
        <taxon>Chlorophyta</taxon>
        <taxon>core chlorophytes</taxon>
        <taxon>Chlorophyceae</taxon>
        <taxon>CS clade</taxon>
        <taxon>Sphaeropleales</taxon>
        <taxon>Scenedesmaceae</taxon>
        <taxon>Tetradesmus</taxon>
    </lineage>
</organism>
<dbReference type="STRING" id="3088.A0A383WEW6"/>
<dbReference type="PANTHER" id="PTHR24171">
    <property type="entry name" value="ANKYRIN REPEAT DOMAIN-CONTAINING PROTEIN 39-RELATED"/>
    <property type="match status" value="1"/>
</dbReference>
<proteinExistence type="predicted"/>
<accession>A0A383WEW6</accession>
<dbReference type="PROSITE" id="PS50297">
    <property type="entry name" value="ANK_REP_REGION"/>
    <property type="match status" value="3"/>
</dbReference>
<evidence type="ECO:0000256" key="3">
    <source>
        <dbReference type="PROSITE-ProRule" id="PRU00023"/>
    </source>
</evidence>
<name>A0A383WEW6_TETOB</name>